<dbReference type="HOGENOM" id="CLU_1074875_0_0_1"/>
<evidence type="ECO:0000256" key="3">
    <source>
        <dbReference type="ARBA" id="ARBA00022833"/>
    </source>
</evidence>
<dbReference type="PROSITE" id="PS50089">
    <property type="entry name" value="ZF_RING_2"/>
    <property type="match status" value="1"/>
</dbReference>
<dbReference type="PROSITE" id="PS00518">
    <property type="entry name" value="ZF_RING_1"/>
    <property type="match status" value="1"/>
</dbReference>
<dbReference type="EnsemblMetazoa" id="SMAR005146-RA">
    <property type="protein sequence ID" value="SMAR005146-PA"/>
    <property type="gene ID" value="SMAR005146"/>
</dbReference>
<dbReference type="Proteomes" id="UP000014500">
    <property type="component" value="Unassembled WGS sequence"/>
</dbReference>
<dbReference type="GO" id="GO:0008270">
    <property type="term" value="F:zinc ion binding"/>
    <property type="evidence" value="ECO:0007669"/>
    <property type="project" value="UniProtKB-KW"/>
</dbReference>
<evidence type="ECO:0000256" key="5">
    <source>
        <dbReference type="SAM" id="Coils"/>
    </source>
</evidence>
<evidence type="ECO:0000256" key="1">
    <source>
        <dbReference type="ARBA" id="ARBA00022723"/>
    </source>
</evidence>
<feature type="domain" description="RING-type" evidence="6">
    <location>
        <begin position="4"/>
        <end position="41"/>
    </location>
</feature>
<dbReference type="InterPro" id="IPR017907">
    <property type="entry name" value="Znf_RING_CS"/>
</dbReference>
<name>T1IVE8_STRMM</name>
<proteinExistence type="predicted"/>
<keyword evidence="3" id="KW-0862">Zinc</keyword>
<evidence type="ECO:0000313" key="8">
    <source>
        <dbReference type="Proteomes" id="UP000014500"/>
    </source>
</evidence>
<keyword evidence="8" id="KW-1185">Reference proteome</keyword>
<feature type="coiled-coil region" evidence="5">
    <location>
        <begin position="152"/>
        <end position="197"/>
    </location>
</feature>
<sequence length="259" mass="30351">MFNCESCLLKLPKYNRFSCGHTICHNCIFVDENRAVCPLDKMCVQIEADVGFRIRVARLPDFGGTVLRKLQENNNLGAEDQKQELKKEERKKSEIISEDIKEVKKGTYLVKFAGDKLLSHKRPKDIVLVKLEEEDAKCFIMEKFIAHIDQKLENFNKSLHSMALKLDTLQEKQEMHLKRYKEDYSYLKSLIAESENKIKEDLPGSKYLSGRKIKPGDKVKKNFPERKVLGESFRSNLKKYIYLQFLRIIQGQNLRLVRY</sequence>
<feature type="coiled-coil region" evidence="5">
    <location>
        <begin position="68"/>
        <end position="98"/>
    </location>
</feature>
<evidence type="ECO:0000256" key="2">
    <source>
        <dbReference type="ARBA" id="ARBA00022771"/>
    </source>
</evidence>
<reference evidence="7" key="2">
    <citation type="submission" date="2015-02" db="UniProtKB">
        <authorList>
            <consortium name="EnsemblMetazoa"/>
        </authorList>
    </citation>
    <scope>IDENTIFICATION</scope>
</reference>
<evidence type="ECO:0000256" key="4">
    <source>
        <dbReference type="PROSITE-ProRule" id="PRU00175"/>
    </source>
</evidence>
<protein>
    <recommendedName>
        <fullName evidence="6">RING-type domain-containing protein</fullName>
    </recommendedName>
</protein>
<dbReference type="EMBL" id="JH431582">
    <property type="status" value="NOT_ANNOTATED_CDS"/>
    <property type="molecule type" value="Genomic_DNA"/>
</dbReference>
<accession>T1IVE8</accession>
<keyword evidence="2 4" id="KW-0863">Zinc-finger</keyword>
<keyword evidence="5" id="KW-0175">Coiled coil</keyword>
<reference evidence="8" key="1">
    <citation type="submission" date="2011-05" db="EMBL/GenBank/DDBJ databases">
        <authorList>
            <person name="Richards S.R."/>
            <person name="Qu J."/>
            <person name="Jiang H."/>
            <person name="Jhangiani S.N."/>
            <person name="Agravi P."/>
            <person name="Goodspeed R."/>
            <person name="Gross S."/>
            <person name="Mandapat C."/>
            <person name="Jackson L."/>
            <person name="Mathew T."/>
            <person name="Pu L."/>
            <person name="Thornton R."/>
            <person name="Saada N."/>
            <person name="Wilczek-Boney K.B."/>
            <person name="Lee S."/>
            <person name="Kovar C."/>
            <person name="Wu Y."/>
            <person name="Scherer S.E."/>
            <person name="Worley K.C."/>
            <person name="Muzny D.M."/>
            <person name="Gibbs R."/>
        </authorList>
    </citation>
    <scope>NUCLEOTIDE SEQUENCE</scope>
    <source>
        <strain evidence="8">Brora</strain>
    </source>
</reference>
<evidence type="ECO:0000259" key="6">
    <source>
        <dbReference type="PROSITE" id="PS50089"/>
    </source>
</evidence>
<organism evidence="7 8">
    <name type="scientific">Strigamia maritima</name>
    <name type="common">European centipede</name>
    <name type="synonym">Geophilus maritimus</name>
    <dbReference type="NCBI Taxonomy" id="126957"/>
    <lineage>
        <taxon>Eukaryota</taxon>
        <taxon>Metazoa</taxon>
        <taxon>Ecdysozoa</taxon>
        <taxon>Arthropoda</taxon>
        <taxon>Myriapoda</taxon>
        <taxon>Chilopoda</taxon>
        <taxon>Pleurostigmophora</taxon>
        <taxon>Geophilomorpha</taxon>
        <taxon>Linotaeniidae</taxon>
        <taxon>Strigamia</taxon>
    </lineage>
</organism>
<dbReference type="AlphaFoldDB" id="T1IVE8"/>
<dbReference type="InterPro" id="IPR001841">
    <property type="entry name" value="Znf_RING"/>
</dbReference>
<keyword evidence="1" id="KW-0479">Metal-binding</keyword>
<evidence type="ECO:0000313" key="7">
    <source>
        <dbReference type="EnsemblMetazoa" id="SMAR005146-PA"/>
    </source>
</evidence>